<dbReference type="EMBL" id="JAGZGG010000015">
    <property type="protein sequence ID" value="MBS5332404.1"/>
    <property type="molecule type" value="Genomic_DNA"/>
</dbReference>
<sequence>MSGGSGTQDDPWLISTAADLKALADFVNSGNAKNYDADCNTNPPGNFHGYYFKQTADIDLQGIENWEPIGYSGGDNLYFAGNYDGGNYKICNAVSTGKQDSEGYSTAGIFGWVAFGSVSNLHVENATFSASGNQTYAFVGGLAAVANFATITNCSVTDSTLISSTTSYNTSAGGFVGDSGNSVFSQCAATGNQVNSTSYSGGFLGELDDDDSDGASPSSFTDCYVASSSVTSGSTDSCDVGIAGGFCGSVTNENLILENCFVFNTNIAISDENRAALNSVGIFAGRLNTNGSSYTAKVTITNCYYGKNRLVLGSSGDSVDVDHNLEKTAEEFADGTVTGLLGSSFANGSGFPILGSSPADYTAVDAALAEANELDRTLYTDLSAVDTAVANVVRGYGIARQSEVDAMAQAIRDAVKNLVLKGADYTAVDAVITKANALNKDDYTNFAAVQTAIDAVDRTKDITKQSEVDAMAAAIQSALAALEKKPAPTAAPTAVPTAAPTQAPQESTAPAATQAPTPAPTTAPTAAPTATPAPQAVSVIPATGDGANIALLWVMLVVSGGAALWIGRKKG</sequence>
<dbReference type="AlphaFoldDB" id="A0A943HHW3"/>
<evidence type="ECO:0000313" key="4">
    <source>
        <dbReference type="Proteomes" id="UP000759273"/>
    </source>
</evidence>
<protein>
    <submittedName>
        <fullName evidence="3">LPXTG cell wall anchor domain-containing protein</fullName>
    </submittedName>
</protein>
<name>A0A943HHW3_9FIRM</name>
<comment type="caution">
    <text evidence="3">The sequence shown here is derived from an EMBL/GenBank/DDBJ whole genome shotgun (WGS) entry which is preliminary data.</text>
</comment>
<dbReference type="Gene3D" id="1.20.1270.90">
    <property type="entry name" value="AF1782-like"/>
    <property type="match status" value="2"/>
</dbReference>
<dbReference type="Proteomes" id="UP000759273">
    <property type="component" value="Unassembled WGS sequence"/>
</dbReference>
<evidence type="ECO:0000256" key="2">
    <source>
        <dbReference type="SAM" id="Phobius"/>
    </source>
</evidence>
<evidence type="ECO:0000256" key="1">
    <source>
        <dbReference type="SAM" id="MobiDB-lite"/>
    </source>
</evidence>
<organism evidence="3 4">
    <name type="scientific">Subdoligranulum variabile</name>
    <dbReference type="NCBI Taxonomy" id="214851"/>
    <lineage>
        <taxon>Bacteria</taxon>
        <taxon>Bacillati</taxon>
        <taxon>Bacillota</taxon>
        <taxon>Clostridia</taxon>
        <taxon>Eubacteriales</taxon>
        <taxon>Oscillospiraceae</taxon>
        <taxon>Subdoligranulum</taxon>
    </lineage>
</organism>
<dbReference type="Gene3D" id="2.160.20.110">
    <property type="match status" value="1"/>
</dbReference>
<keyword evidence="2" id="KW-1133">Transmembrane helix</keyword>
<dbReference type="NCBIfam" id="TIGR01167">
    <property type="entry name" value="LPXTG_anchor"/>
    <property type="match status" value="1"/>
</dbReference>
<evidence type="ECO:0000313" key="3">
    <source>
        <dbReference type="EMBL" id="MBS5332404.1"/>
    </source>
</evidence>
<feature type="region of interest" description="Disordered" evidence="1">
    <location>
        <begin position="489"/>
        <end position="531"/>
    </location>
</feature>
<proteinExistence type="predicted"/>
<keyword evidence="2" id="KW-0812">Transmembrane</keyword>
<accession>A0A943HHW3</accession>
<gene>
    <name evidence="3" type="ORF">KHY36_07745</name>
</gene>
<keyword evidence="2" id="KW-0472">Membrane</keyword>
<reference evidence="3" key="1">
    <citation type="submission" date="2021-02" db="EMBL/GenBank/DDBJ databases">
        <title>Infant gut strain persistence is associated with maternal origin, phylogeny, and functional potential including surface adhesion and iron acquisition.</title>
        <authorList>
            <person name="Lou Y.C."/>
        </authorList>
    </citation>
    <scope>NUCLEOTIDE SEQUENCE</scope>
    <source>
        <strain evidence="3">L3_101_000M1_dasL3_101_000M1_concoct_87</strain>
    </source>
</reference>
<feature type="transmembrane region" description="Helical" evidence="2">
    <location>
        <begin position="549"/>
        <end position="567"/>
    </location>
</feature>